<organism evidence="1 2">
    <name type="scientific">Auraticoccus cholistanensis</name>
    <dbReference type="NCBI Taxonomy" id="2656650"/>
    <lineage>
        <taxon>Bacteria</taxon>
        <taxon>Bacillati</taxon>
        <taxon>Actinomycetota</taxon>
        <taxon>Actinomycetes</taxon>
        <taxon>Propionibacteriales</taxon>
        <taxon>Propionibacteriaceae</taxon>
        <taxon>Auraticoccus</taxon>
    </lineage>
</organism>
<dbReference type="InterPro" id="IPR021904">
    <property type="entry name" value="DUF3516"/>
</dbReference>
<accession>A0A6A9UR01</accession>
<reference evidence="1 2" key="1">
    <citation type="submission" date="2019-12" db="EMBL/GenBank/DDBJ databases">
        <title>Auraticoccus cholistani sp. nov., an actinomycete isolated from soil of Cholistan desert.</title>
        <authorList>
            <person name="Cheema M.T."/>
        </authorList>
    </citation>
    <scope>NUCLEOTIDE SEQUENCE [LARGE SCALE GENOMIC DNA]</scope>
    <source>
        <strain evidence="1 2">F435</strain>
    </source>
</reference>
<gene>
    <name evidence="1" type="ORF">GC722_03470</name>
</gene>
<dbReference type="EMBL" id="WPCU01000004">
    <property type="protein sequence ID" value="MVA75091.1"/>
    <property type="molecule type" value="Genomic_DNA"/>
</dbReference>
<comment type="caution">
    <text evidence="1">The sequence shown here is derived from an EMBL/GenBank/DDBJ whole genome shotgun (WGS) entry which is preliminary data.</text>
</comment>
<dbReference type="RefSeq" id="WP_156608776.1">
    <property type="nucleotide sequence ID" value="NZ_WPCU01000004.1"/>
</dbReference>
<dbReference type="AlphaFoldDB" id="A0A6A9UR01"/>
<dbReference type="Pfam" id="PF12029">
    <property type="entry name" value="DUF3516"/>
    <property type="match status" value="1"/>
</dbReference>
<proteinExistence type="predicted"/>
<feature type="non-terminal residue" evidence="1">
    <location>
        <position position="1"/>
    </location>
</feature>
<evidence type="ECO:0000313" key="1">
    <source>
        <dbReference type="EMBL" id="MVA75091.1"/>
    </source>
</evidence>
<sequence length="236" mass="26691">PKSVVREMYERAMTFGELVSEYGLSRSEGLVLRYLSDAWRTLRHTVPEHRRTPELEDLVEWLGEVIRQTDSSLLDEWEALVDPDPEVTVRPGQTSDAPRPITTNERAFGVLVRNAMWARLELAARDDAEGLAALERRVAELSDPPTEVERDAVSWGEDLDDYYDEHDSMRIDADARSPRNLQIERGDRVWRLRQVVLDPEGHHDWAIEARVDLAASDAAGAAVVVGTGLRRLDATP</sequence>
<protein>
    <submittedName>
        <fullName evidence="1">DUF3516 domain-containing protein</fullName>
    </submittedName>
</protein>
<dbReference type="Proteomes" id="UP000435304">
    <property type="component" value="Unassembled WGS sequence"/>
</dbReference>
<evidence type="ECO:0000313" key="2">
    <source>
        <dbReference type="Proteomes" id="UP000435304"/>
    </source>
</evidence>
<name>A0A6A9UR01_9ACTN</name>
<keyword evidence="2" id="KW-1185">Reference proteome</keyword>